<organism evidence="2 3">
    <name type="scientific">Frigoriglobus tundricola</name>
    <dbReference type="NCBI Taxonomy" id="2774151"/>
    <lineage>
        <taxon>Bacteria</taxon>
        <taxon>Pseudomonadati</taxon>
        <taxon>Planctomycetota</taxon>
        <taxon>Planctomycetia</taxon>
        <taxon>Gemmatales</taxon>
        <taxon>Gemmataceae</taxon>
        <taxon>Frigoriglobus</taxon>
    </lineage>
</organism>
<dbReference type="KEGG" id="ftj:FTUN_2910"/>
<feature type="region of interest" description="Disordered" evidence="1">
    <location>
        <begin position="299"/>
        <end position="369"/>
    </location>
</feature>
<evidence type="ECO:0000313" key="2">
    <source>
        <dbReference type="EMBL" id="QJW95362.1"/>
    </source>
</evidence>
<dbReference type="AlphaFoldDB" id="A0A6M5YQU4"/>
<feature type="compositionally biased region" description="Basic residues" evidence="1">
    <location>
        <begin position="443"/>
        <end position="458"/>
    </location>
</feature>
<reference evidence="3" key="1">
    <citation type="submission" date="2020-05" db="EMBL/GenBank/DDBJ databases">
        <title>Frigoriglobus tundricola gen. nov., sp. nov., a psychrotolerant cellulolytic planctomycete of the family Gemmataceae with two divergent copies of 16S rRNA gene.</title>
        <authorList>
            <person name="Kulichevskaya I.S."/>
            <person name="Ivanova A.A."/>
            <person name="Naumoff D.G."/>
            <person name="Beletsky A.V."/>
            <person name="Rijpstra W.I.C."/>
            <person name="Sinninghe Damste J.S."/>
            <person name="Mardanov A.V."/>
            <person name="Ravin N.V."/>
            <person name="Dedysh S.N."/>
        </authorList>
    </citation>
    <scope>NUCLEOTIDE SEQUENCE [LARGE SCALE GENOMIC DNA]</scope>
    <source>
        <strain evidence="3">PL17</strain>
    </source>
</reference>
<feature type="compositionally biased region" description="Basic and acidic residues" evidence="1">
    <location>
        <begin position="340"/>
        <end position="355"/>
    </location>
</feature>
<feature type="compositionally biased region" description="Low complexity" evidence="1">
    <location>
        <begin position="459"/>
        <end position="487"/>
    </location>
</feature>
<feature type="region of interest" description="Disordered" evidence="1">
    <location>
        <begin position="411"/>
        <end position="519"/>
    </location>
</feature>
<sequence>MRWWWLVVVLLVPLGGFVLVRTVWWRAVEIARPLAVPGDDHEVAWLHTSTSGESWEDFVWGLKRTEMAGSGAPAGLRVDDSAAFPDRTTEIPEVVVSRDGYEGRLRFRWYKVTNYAPAHAWVKALAERDRAPLAIIGGWSSDRARELAEALRDQPWPGERPLFLIATATADSVYPDEDNYAAGYKEPPKLIGLYDRAFRFCFTNRQMAEAVTDFVLTDPGLRPGPAVLPGLRAVPGAVGGGWAALTWLAELSAPPPGVAPLPDVRAAGPGLPAFAVAWKDAPYSLDLCQQFREVLAAQGAPRPPAGGDRVHGPAVQRRPVLPPEPVRGPGGRSHPGEPAAARRADARGAADRDRAGPPGAQRPGPGEPRRARRLVAITGDGIPVNALFRDGEFAWPVRAIPVPLVLFTHTDPLDWDEPGSTCPRPGTRSTPAETRRREEQHRGHPPVHHARRRPRPRARSPTGPTGPRAPPAAWCPARTRWPTGSGRSTRRSSTRRATGSPGPASSSWCCGRRRGWRGC</sequence>
<dbReference type="RefSeq" id="WP_227254876.1">
    <property type="nucleotide sequence ID" value="NZ_CP053452.2"/>
</dbReference>
<name>A0A6M5YQU4_9BACT</name>
<evidence type="ECO:0000256" key="1">
    <source>
        <dbReference type="SAM" id="MobiDB-lite"/>
    </source>
</evidence>
<accession>A0A6M5YQU4</accession>
<proteinExistence type="predicted"/>
<dbReference type="Proteomes" id="UP000503447">
    <property type="component" value="Chromosome"/>
</dbReference>
<dbReference type="EMBL" id="CP053452">
    <property type="protein sequence ID" value="QJW95362.1"/>
    <property type="molecule type" value="Genomic_DNA"/>
</dbReference>
<gene>
    <name evidence="2" type="ORF">FTUN_2910</name>
</gene>
<protein>
    <submittedName>
        <fullName evidence="2">Uncharacterized protein</fullName>
    </submittedName>
</protein>
<evidence type="ECO:0000313" key="3">
    <source>
        <dbReference type="Proteomes" id="UP000503447"/>
    </source>
</evidence>
<feature type="compositionally biased region" description="Basic and acidic residues" evidence="1">
    <location>
        <begin position="433"/>
        <end position="442"/>
    </location>
</feature>
<feature type="compositionally biased region" description="Low complexity" evidence="1">
    <location>
        <begin position="495"/>
        <end position="510"/>
    </location>
</feature>
<keyword evidence="3" id="KW-1185">Reference proteome</keyword>